<dbReference type="RefSeq" id="WP_204158760.1">
    <property type="nucleotide sequence ID" value="NZ_JACSOD020000491.1"/>
</dbReference>
<evidence type="ECO:0000259" key="1">
    <source>
        <dbReference type="Pfam" id="PF05523"/>
    </source>
</evidence>
<reference evidence="2 3" key="1">
    <citation type="submission" date="2021-02" db="EMBL/GenBank/DDBJ databases">
        <authorList>
            <person name="Jung H.S."/>
            <person name="Chun B.H."/>
            <person name="Jeon C.O."/>
        </authorList>
    </citation>
    <scope>NUCLEOTIDE SEQUENCE [LARGE SCALE GENOMIC DNA]</scope>
    <source>
        <strain evidence="2 3">LMG 25203</strain>
    </source>
</reference>
<protein>
    <submittedName>
        <fullName evidence="2">WxcM-like domain-containing protein</fullName>
    </submittedName>
</protein>
<evidence type="ECO:0000313" key="3">
    <source>
        <dbReference type="Proteomes" id="UP000759529"/>
    </source>
</evidence>
<organism evidence="2 3">
    <name type="scientific">Flavobacterium macrobrachii</name>
    <dbReference type="NCBI Taxonomy" id="591204"/>
    <lineage>
        <taxon>Bacteria</taxon>
        <taxon>Pseudomonadati</taxon>
        <taxon>Bacteroidota</taxon>
        <taxon>Flavobacteriia</taxon>
        <taxon>Flavobacteriales</taxon>
        <taxon>Flavobacteriaceae</taxon>
        <taxon>Flavobacterium</taxon>
    </lineage>
</organism>
<comment type="caution">
    <text evidence="2">The sequence shown here is derived from an EMBL/GenBank/DDBJ whole genome shotgun (WGS) entry which is preliminary data.</text>
</comment>
<dbReference type="Pfam" id="PF05523">
    <property type="entry name" value="FdtA"/>
    <property type="match status" value="1"/>
</dbReference>
<dbReference type="InterPro" id="IPR011051">
    <property type="entry name" value="RmlC_Cupin_sf"/>
</dbReference>
<proteinExistence type="predicted"/>
<dbReference type="SUPFAM" id="SSF51182">
    <property type="entry name" value="RmlC-like cupins"/>
    <property type="match status" value="1"/>
</dbReference>
<dbReference type="Proteomes" id="UP000759529">
    <property type="component" value="Unassembled WGS sequence"/>
</dbReference>
<dbReference type="Gene3D" id="2.60.120.10">
    <property type="entry name" value="Jelly Rolls"/>
    <property type="match status" value="1"/>
</dbReference>
<dbReference type="InterPro" id="IPR014710">
    <property type="entry name" value="RmlC-like_jellyroll"/>
</dbReference>
<name>A0ABS2CYZ9_9FLAO</name>
<evidence type="ECO:0000313" key="2">
    <source>
        <dbReference type="EMBL" id="MBM6499814.1"/>
    </source>
</evidence>
<dbReference type="CDD" id="cd20292">
    <property type="entry name" value="cupin_QdtA-like"/>
    <property type="match status" value="1"/>
</dbReference>
<gene>
    <name evidence="2" type="ORF">H9X54_010965</name>
</gene>
<dbReference type="EMBL" id="JACSOD020000491">
    <property type="protein sequence ID" value="MBM6499814.1"/>
    <property type="molecule type" value="Genomic_DNA"/>
</dbReference>
<dbReference type="InterPro" id="IPR008894">
    <property type="entry name" value="QdtA_cupin_dom"/>
</dbReference>
<keyword evidence="3" id="KW-1185">Reference proteome</keyword>
<sequence>MTNVTVQDCKIINLPKNHQLNGNLTAITNGVEVPFDVKRIYYLYDVPGGNSRGGHAHKALHQIMIALSGSFTVTLDDGKHKKSFMLNQPYQGLLIPPGLWRDLDNFSSGSICMVLASELYDEEDYFRNYQNFKDWKFSK</sequence>
<feature type="domain" description="Sugar 3,4-ketoisomerase QdtA cupin" evidence="1">
    <location>
        <begin position="8"/>
        <end position="134"/>
    </location>
</feature>
<accession>A0ABS2CYZ9</accession>